<evidence type="ECO:0000313" key="2">
    <source>
        <dbReference type="Proteomes" id="UP001221413"/>
    </source>
</evidence>
<reference evidence="1" key="1">
    <citation type="submission" date="2023-01" db="EMBL/GenBank/DDBJ databases">
        <title>The chitinases involved in constricting ring structure development in the nematode-trapping fungus Drechslerella dactyloides.</title>
        <authorList>
            <person name="Wang R."/>
            <person name="Zhang L."/>
            <person name="Tang P."/>
            <person name="Li S."/>
            <person name="Liang L."/>
        </authorList>
    </citation>
    <scope>NUCLEOTIDE SEQUENCE</scope>
    <source>
        <strain evidence="1">YMF1.00031</strain>
    </source>
</reference>
<sequence>MPADAAVQWRGRIGDRKENGTYSKFKGTHHTMEDLPGLPSVLASSVSCLLLRPSKSDSMKGEEEKAEDVKR</sequence>
<dbReference type="EMBL" id="JAQGDS010000010">
    <property type="protein sequence ID" value="KAJ6257685.1"/>
    <property type="molecule type" value="Genomic_DNA"/>
</dbReference>
<comment type="caution">
    <text evidence="1">The sequence shown here is derived from an EMBL/GenBank/DDBJ whole genome shotgun (WGS) entry which is preliminary data.</text>
</comment>
<protein>
    <submittedName>
        <fullName evidence="1">Uncharacterized protein</fullName>
    </submittedName>
</protein>
<organism evidence="1 2">
    <name type="scientific">Drechslerella dactyloides</name>
    <name type="common">Nematode-trapping fungus</name>
    <name type="synonym">Arthrobotrys dactyloides</name>
    <dbReference type="NCBI Taxonomy" id="74499"/>
    <lineage>
        <taxon>Eukaryota</taxon>
        <taxon>Fungi</taxon>
        <taxon>Dikarya</taxon>
        <taxon>Ascomycota</taxon>
        <taxon>Pezizomycotina</taxon>
        <taxon>Orbiliomycetes</taxon>
        <taxon>Orbiliales</taxon>
        <taxon>Orbiliaceae</taxon>
        <taxon>Drechslerella</taxon>
    </lineage>
</organism>
<dbReference type="AlphaFoldDB" id="A0AAD6IU29"/>
<keyword evidence="2" id="KW-1185">Reference proteome</keyword>
<gene>
    <name evidence="1" type="ORF">Dda_7473</name>
</gene>
<name>A0AAD6IU29_DREDA</name>
<proteinExistence type="predicted"/>
<evidence type="ECO:0000313" key="1">
    <source>
        <dbReference type="EMBL" id="KAJ6257685.1"/>
    </source>
</evidence>
<dbReference type="Proteomes" id="UP001221413">
    <property type="component" value="Unassembled WGS sequence"/>
</dbReference>
<accession>A0AAD6IU29</accession>